<keyword evidence="3 6" id="KW-0812">Transmembrane</keyword>
<dbReference type="AlphaFoldDB" id="A0A2M7G4T6"/>
<feature type="transmembrane region" description="Helical" evidence="6">
    <location>
        <begin position="91"/>
        <end position="116"/>
    </location>
</feature>
<gene>
    <name evidence="7" type="ORF">COW36_10720</name>
</gene>
<feature type="transmembrane region" description="Helical" evidence="6">
    <location>
        <begin position="472"/>
        <end position="493"/>
    </location>
</feature>
<feature type="transmembrane region" description="Helical" evidence="6">
    <location>
        <begin position="128"/>
        <end position="153"/>
    </location>
</feature>
<evidence type="ECO:0000256" key="5">
    <source>
        <dbReference type="ARBA" id="ARBA00023136"/>
    </source>
</evidence>
<evidence type="ECO:0000256" key="2">
    <source>
        <dbReference type="ARBA" id="ARBA00022475"/>
    </source>
</evidence>
<accession>A0A2M7G4T6</accession>
<evidence type="ECO:0000256" key="1">
    <source>
        <dbReference type="ARBA" id="ARBA00004651"/>
    </source>
</evidence>
<evidence type="ECO:0000313" key="7">
    <source>
        <dbReference type="EMBL" id="PIW16940.1"/>
    </source>
</evidence>
<evidence type="ECO:0000313" key="8">
    <source>
        <dbReference type="Proteomes" id="UP000231019"/>
    </source>
</evidence>
<feature type="transmembrane region" description="Helical" evidence="6">
    <location>
        <begin position="21"/>
        <end position="39"/>
    </location>
</feature>
<name>A0A2M7G4T6_9BACT</name>
<protein>
    <submittedName>
        <fullName evidence="7">Uncharacterized protein</fullName>
    </submittedName>
</protein>
<dbReference type="Proteomes" id="UP000231019">
    <property type="component" value="Unassembled WGS sequence"/>
</dbReference>
<dbReference type="PANTHER" id="PTHR30250">
    <property type="entry name" value="PST FAMILY PREDICTED COLANIC ACID TRANSPORTER"/>
    <property type="match status" value="1"/>
</dbReference>
<evidence type="ECO:0000256" key="6">
    <source>
        <dbReference type="SAM" id="Phobius"/>
    </source>
</evidence>
<keyword evidence="4 6" id="KW-1133">Transmembrane helix</keyword>
<keyword evidence="2" id="KW-1003">Cell membrane</keyword>
<feature type="transmembrane region" description="Helical" evidence="6">
    <location>
        <begin position="403"/>
        <end position="425"/>
    </location>
</feature>
<sequence>MESSLNSKQAQTWRKSTLSNYLLLFLRMASVLILTRGLFLNLSAEDYGFWALLWSMFGYTLLLDFGFGTAVQKWTSQTRVNGDWGRYGSLLSSLLACYGLMGGLIALSSLPIAYYLPQWFHFSADPRPFQLIFILFGVGSGLIFPTGLAAEILRGLEQIPLRNRIQAWTLLAQTLGSLLLVQFYPDLFSLTFWTLLTTFISNLLMLRGALRVLPENFKLGKPSRKLLREVASFSVYAWLITLTNLVIFRSDQLIIGASIGVGAIAGYQIANRLADLFRQLTTQVHDYLGPLAARAYSQGQKELLNLTLLNTSRWVSLLAVLMGLPLAWFLPELLSLWLKLDSPEVRFSAWILLASMFVQVSLRSTGTQVLLMCQREKTLMWGALAEAVLNLSVSLLLAPRIGILGVALGTLLPNLVLALSFNLPLASRASGVSFARFFRQTSASAWLAGGISALLFWPLSALMGSWPALLRLLGGGFLCGMITLVVLLGVGLTREEQKTLLSKLRLQKRGILASV</sequence>
<feature type="transmembrane region" description="Helical" evidence="6">
    <location>
        <begin position="378"/>
        <end position="397"/>
    </location>
</feature>
<dbReference type="GO" id="GO:0005886">
    <property type="term" value="C:plasma membrane"/>
    <property type="evidence" value="ECO:0007669"/>
    <property type="project" value="UniProtKB-SubCell"/>
</dbReference>
<comment type="subcellular location">
    <subcellularLocation>
        <location evidence="1">Cell membrane</location>
        <topology evidence="1">Multi-pass membrane protein</topology>
    </subcellularLocation>
</comment>
<comment type="caution">
    <text evidence="7">The sequence shown here is derived from an EMBL/GenBank/DDBJ whole genome shotgun (WGS) entry which is preliminary data.</text>
</comment>
<feature type="transmembrane region" description="Helical" evidence="6">
    <location>
        <begin position="303"/>
        <end position="327"/>
    </location>
</feature>
<feature type="transmembrane region" description="Helical" evidence="6">
    <location>
        <begin position="190"/>
        <end position="210"/>
    </location>
</feature>
<evidence type="ECO:0000256" key="4">
    <source>
        <dbReference type="ARBA" id="ARBA00022989"/>
    </source>
</evidence>
<dbReference type="PANTHER" id="PTHR30250:SF26">
    <property type="entry name" value="PSMA PROTEIN"/>
    <property type="match status" value="1"/>
</dbReference>
<feature type="transmembrane region" description="Helical" evidence="6">
    <location>
        <begin position="347"/>
        <end position="366"/>
    </location>
</feature>
<dbReference type="InterPro" id="IPR050833">
    <property type="entry name" value="Poly_Biosynth_Transport"/>
</dbReference>
<organism evidence="7 8">
    <name type="scientific">bacterium (Candidatus Blackallbacteria) CG17_big_fil_post_rev_8_21_14_2_50_48_46</name>
    <dbReference type="NCBI Taxonomy" id="2014261"/>
    <lineage>
        <taxon>Bacteria</taxon>
        <taxon>Candidatus Blackallbacteria</taxon>
    </lineage>
</organism>
<reference evidence="7 8" key="1">
    <citation type="submission" date="2017-09" db="EMBL/GenBank/DDBJ databases">
        <title>Depth-based differentiation of microbial function through sediment-hosted aquifers and enrichment of novel symbionts in the deep terrestrial subsurface.</title>
        <authorList>
            <person name="Probst A.J."/>
            <person name="Ladd B."/>
            <person name="Jarett J.K."/>
            <person name="Geller-Mcgrath D.E."/>
            <person name="Sieber C.M."/>
            <person name="Emerson J.B."/>
            <person name="Anantharaman K."/>
            <person name="Thomas B.C."/>
            <person name="Malmstrom R."/>
            <person name="Stieglmeier M."/>
            <person name="Klingl A."/>
            <person name="Woyke T."/>
            <person name="Ryan C.M."/>
            <person name="Banfield J.F."/>
        </authorList>
    </citation>
    <scope>NUCLEOTIDE SEQUENCE [LARGE SCALE GENOMIC DNA]</scope>
    <source>
        <strain evidence="7">CG17_big_fil_post_rev_8_21_14_2_50_48_46</strain>
    </source>
</reference>
<dbReference type="Pfam" id="PF13440">
    <property type="entry name" value="Polysacc_synt_3"/>
    <property type="match status" value="1"/>
</dbReference>
<dbReference type="EMBL" id="PFFQ01000032">
    <property type="protein sequence ID" value="PIW16940.1"/>
    <property type="molecule type" value="Genomic_DNA"/>
</dbReference>
<feature type="transmembrane region" description="Helical" evidence="6">
    <location>
        <begin position="230"/>
        <end position="247"/>
    </location>
</feature>
<feature type="transmembrane region" description="Helical" evidence="6">
    <location>
        <begin position="253"/>
        <end position="270"/>
    </location>
</feature>
<feature type="transmembrane region" description="Helical" evidence="6">
    <location>
        <begin position="51"/>
        <end position="71"/>
    </location>
</feature>
<evidence type="ECO:0000256" key="3">
    <source>
        <dbReference type="ARBA" id="ARBA00022692"/>
    </source>
</evidence>
<proteinExistence type="predicted"/>
<keyword evidence="5 6" id="KW-0472">Membrane</keyword>
<feature type="transmembrane region" description="Helical" evidence="6">
    <location>
        <begin position="445"/>
        <end position="466"/>
    </location>
</feature>
<feature type="transmembrane region" description="Helical" evidence="6">
    <location>
        <begin position="165"/>
        <end position="184"/>
    </location>
</feature>